<dbReference type="EMBL" id="AYKW01000020">
    <property type="protein sequence ID" value="PIL29606.1"/>
    <property type="molecule type" value="Genomic_DNA"/>
</dbReference>
<accession>A0A2G8S754</accession>
<evidence type="ECO:0000313" key="2">
    <source>
        <dbReference type="EMBL" id="PIL29606.1"/>
    </source>
</evidence>
<protein>
    <submittedName>
        <fullName evidence="2">Uncharacterized protein</fullName>
    </submittedName>
</protein>
<name>A0A2G8S754_9APHY</name>
<feature type="region of interest" description="Disordered" evidence="1">
    <location>
        <begin position="137"/>
        <end position="157"/>
    </location>
</feature>
<dbReference type="AlphaFoldDB" id="A0A2G8S754"/>
<organism evidence="2 3">
    <name type="scientific">Ganoderma sinense ZZ0214-1</name>
    <dbReference type="NCBI Taxonomy" id="1077348"/>
    <lineage>
        <taxon>Eukaryota</taxon>
        <taxon>Fungi</taxon>
        <taxon>Dikarya</taxon>
        <taxon>Basidiomycota</taxon>
        <taxon>Agaricomycotina</taxon>
        <taxon>Agaricomycetes</taxon>
        <taxon>Polyporales</taxon>
        <taxon>Polyporaceae</taxon>
        <taxon>Ganoderma</taxon>
    </lineage>
</organism>
<keyword evidence="3" id="KW-1185">Reference proteome</keyword>
<sequence>MTRWTLASRARSRLASSCFPRAHGHLRLSVVGHYDPGPASPRFAYTLISSSLINPIALVLRALHLTSCISAPTSSSHFHMHRAQAIASPRYIQLTPAGLGLCHRSPRAHNAIERAPRGRMCQAAGYTAVAVQLSVTQAPPPHRQPCGGPASPPTFSR</sequence>
<evidence type="ECO:0000256" key="1">
    <source>
        <dbReference type="SAM" id="MobiDB-lite"/>
    </source>
</evidence>
<proteinExistence type="predicted"/>
<dbReference type="Proteomes" id="UP000230002">
    <property type="component" value="Unassembled WGS sequence"/>
</dbReference>
<comment type="caution">
    <text evidence="2">The sequence shown here is derived from an EMBL/GenBank/DDBJ whole genome shotgun (WGS) entry which is preliminary data.</text>
</comment>
<evidence type="ECO:0000313" key="3">
    <source>
        <dbReference type="Proteomes" id="UP000230002"/>
    </source>
</evidence>
<gene>
    <name evidence="2" type="ORF">GSI_08242</name>
</gene>
<reference evidence="2 3" key="1">
    <citation type="journal article" date="2015" name="Sci. Rep.">
        <title>Chromosome-level genome map provides insights into diverse defense mechanisms in the medicinal fungus Ganoderma sinense.</title>
        <authorList>
            <person name="Zhu Y."/>
            <person name="Xu J."/>
            <person name="Sun C."/>
            <person name="Zhou S."/>
            <person name="Xu H."/>
            <person name="Nelson D.R."/>
            <person name="Qian J."/>
            <person name="Song J."/>
            <person name="Luo H."/>
            <person name="Xiang L."/>
            <person name="Li Y."/>
            <person name="Xu Z."/>
            <person name="Ji A."/>
            <person name="Wang L."/>
            <person name="Lu S."/>
            <person name="Hayward A."/>
            <person name="Sun W."/>
            <person name="Li X."/>
            <person name="Schwartz D.C."/>
            <person name="Wang Y."/>
            <person name="Chen S."/>
        </authorList>
    </citation>
    <scope>NUCLEOTIDE SEQUENCE [LARGE SCALE GENOMIC DNA]</scope>
    <source>
        <strain evidence="2 3">ZZ0214-1</strain>
    </source>
</reference>